<accession>A0A4Y7Q2U2</accession>
<name>A0A4Y7Q2U2_9AGAM</name>
<proteinExistence type="predicted"/>
<dbReference type="InterPro" id="IPR007052">
    <property type="entry name" value="CS_dom"/>
</dbReference>
<dbReference type="AlphaFoldDB" id="A0A4Y7Q2U2"/>
<dbReference type="PANTHER" id="PTHR19959:SF119">
    <property type="entry name" value="FUNGAL LIPASE-LIKE DOMAIN-CONTAINING PROTEIN"/>
    <property type="match status" value="1"/>
</dbReference>
<dbReference type="VEuPathDB" id="FungiDB:BD410DRAFT_290895"/>
<dbReference type="SUPFAM" id="SSF48452">
    <property type="entry name" value="TPR-like"/>
    <property type="match status" value="1"/>
</dbReference>
<organism evidence="2 3">
    <name type="scientific">Rickenella mellea</name>
    <dbReference type="NCBI Taxonomy" id="50990"/>
    <lineage>
        <taxon>Eukaryota</taxon>
        <taxon>Fungi</taxon>
        <taxon>Dikarya</taxon>
        <taxon>Basidiomycota</taxon>
        <taxon>Agaricomycotina</taxon>
        <taxon>Agaricomycetes</taxon>
        <taxon>Hymenochaetales</taxon>
        <taxon>Rickenellaceae</taxon>
        <taxon>Rickenella</taxon>
    </lineage>
</organism>
<reference evidence="2 3" key="1">
    <citation type="submission" date="2018-06" db="EMBL/GenBank/DDBJ databases">
        <title>A transcriptomic atlas of mushroom development highlights an independent origin of complex multicellularity.</title>
        <authorList>
            <consortium name="DOE Joint Genome Institute"/>
            <person name="Krizsan K."/>
            <person name="Almasi E."/>
            <person name="Merenyi Z."/>
            <person name="Sahu N."/>
            <person name="Viragh M."/>
            <person name="Koszo T."/>
            <person name="Mondo S."/>
            <person name="Kiss B."/>
            <person name="Balint B."/>
            <person name="Kues U."/>
            <person name="Barry K."/>
            <person name="Hegedus J.C."/>
            <person name="Henrissat B."/>
            <person name="Johnson J."/>
            <person name="Lipzen A."/>
            <person name="Ohm R."/>
            <person name="Nagy I."/>
            <person name="Pangilinan J."/>
            <person name="Yan J."/>
            <person name="Xiong Y."/>
            <person name="Grigoriev I.V."/>
            <person name="Hibbett D.S."/>
            <person name="Nagy L.G."/>
        </authorList>
    </citation>
    <scope>NUCLEOTIDE SEQUENCE [LARGE SCALE GENOMIC DNA]</scope>
    <source>
        <strain evidence="2 3">SZMC22713</strain>
    </source>
</reference>
<sequence length="1247" mass="140127">MASEVRRPPASWSQQTSEIDEAKNRINITIILPEIVQSSISFEATNTTISFEAKAGSSPNNVRYRFNCHLYAEVKSEDLRTSLSPDVFSVVIPKAKKGVRWPHLMDRQKSTIPDHLGKTTSLNCTDGPGSLKAEYRRLEMAEIEQVIENLERGVRINQDGDSVRREDLYSVVTRDKSHATVPRMGGGISEFESSGQWVAGGNDDDPRVLHNHAVDCLKYFSLHEDIKDLEQAIRHFERSAQLTPDSHPDKPFRLRNLGLVLVTRFQRLGEIADIDHAISNHEQTVQLTPDGHRDKPSYFYNLGVSFLNRFERLGEMVDIEQALLNLRRAVDMTPDYHPSKPDYLANLGTSYLARFGKLGELVDIELAILNHKHAVQLTPDDCKDEPSRLRQLGTTFLQRFKRLGEMADIEQAVTNHERAVQFTPDGTPDKPNCLCNLGNSLLTRFSQLGELADIEQAILNHRRAVQLTPDGNFDKPDCLNNLGCSFRMRFKQLGEMVDIEQSIMNHEHAVQLAPDDHTSKARFLCNLGHAFHMRFDRLGEIADIEQAIFNNERAIQLTPDGHPSKPDYLANVGISYWKRFDRLKQEVDIDRAILSHARAVQLMPDGHTDKPMFISNLGNSYLRRFEFLGKMADIDEAIVNQERAVQLTPDGHWLKPHQFNNLGNSLSARFMKIRRYEDLLNGIAAYRTSAHLPYGPPAARLYAAKKWSWLARCELGRHPSDQPVLDAYKIAFDLLPRTAWVGLSIDSRHHEIIAASSLACNAAATAISENDPQLALTWLEQGRSIVWGQILQLRTPVDELCRVHPGLGEELNRVSAQLERGTSGDHFAMDQITESQEAAVQKHRQLAQVWDRIVEQVRKKPGFERFLLPKQYSELRHAARDGPVIVLNTSEYACDALIIISERLHHVHLESFSYKKAQNLRESLHSILSHQGLRVRYNDRGAGPVIQGNFRGDDAFRPILAELWNSVVKPVLECLQSHQISSPTEDEGLRIRWCPTGPLAFLPIHAAGLYNADGTSLISLPDIAISSYTPTLTAVLRNSQHVMPHRSRLKLLAVIQPTTPGVAPLPGTREELKIIRTHCVSDSSVHVLEGSKATIAEVTSGMEECSWVHLACHGVQDTSHPMESGLLVHDGRIHLSKIIQKNLRRAEFAFLSACQTATGDVSRPEEAIHLAAGMLLAGYRGVVATMWSIRDDDAPFVADKFYGRLLKNGEPTSTKPAEALHFAIRELREKPGGCKFSSWVPFIHMGV</sequence>
<dbReference type="PANTHER" id="PTHR19959">
    <property type="entry name" value="KINESIN LIGHT CHAIN"/>
    <property type="match status" value="1"/>
</dbReference>
<dbReference type="STRING" id="50990.A0A4Y7Q2U2"/>
<dbReference type="SUPFAM" id="SSF81901">
    <property type="entry name" value="HCP-like"/>
    <property type="match status" value="1"/>
</dbReference>
<protein>
    <recommendedName>
        <fullName evidence="1">CS domain-containing protein</fullName>
    </recommendedName>
</protein>
<dbReference type="InterPro" id="IPR024983">
    <property type="entry name" value="CHAT_dom"/>
</dbReference>
<dbReference type="EMBL" id="ML170179">
    <property type="protein sequence ID" value="TDL21765.1"/>
    <property type="molecule type" value="Genomic_DNA"/>
</dbReference>
<dbReference type="SUPFAM" id="SSF49764">
    <property type="entry name" value="HSP20-like chaperones"/>
    <property type="match status" value="1"/>
</dbReference>
<gene>
    <name evidence="2" type="ORF">BD410DRAFT_290895</name>
</gene>
<evidence type="ECO:0000259" key="1">
    <source>
        <dbReference type="PROSITE" id="PS51203"/>
    </source>
</evidence>
<dbReference type="Gene3D" id="1.25.40.10">
    <property type="entry name" value="Tetratricopeptide repeat domain"/>
    <property type="match status" value="3"/>
</dbReference>
<dbReference type="Pfam" id="PF12770">
    <property type="entry name" value="CHAT"/>
    <property type="match status" value="1"/>
</dbReference>
<dbReference type="Gene3D" id="2.60.40.790">
    <property type="match status" value="1"/>
</dbReference>
<feature type="domain" description="CS" evidence="1">
    <location>
        <begin position="5"/>
        <end position="105"/>
    </location>
</feature>
<dbReference type="Proteomes" id="UP000294933">
    <property type="component" value="Unassembled WGS sequence"/>
</dbReference>
<dbReference type="InterPro" id="IPR008978">
    <property type="entry name" value="HSP20-like_chaperone"/>
</dbReference>
<evidence type="ECO:0000313" key="3">
    <source>
        <dbReference type="Proteomes" id="UP000294933"/>
    </source>
</evidence>
<evidence type="ECO:0000313" key="2">
    <source>
        <dbReference type="EMBL" id="TDL21765.1"/>
    </source>
</evidence>
<dbReference type="OrthoDB" id="9991317at2759"/>
<dbReference type="InterPro" id="IPR011990">
    <property type="entry name" value="TPR-like_helical_dom_sf"/>
</dbReference>
<dbReference type="CDD" id="cd06463">
    <property type="entry name" value="p23_like"/>
    <property type="match status" value="1"/>
</dbReference>
<keyword evidence="3" id="KW-1185">Reference proteome</keyword>
<dbReference type="PROSITE" id="PS51203">
    <property type="entry name" value="CS"/>
    <property type="match status" value="1"/>
</dbReference>